<dbReference type="AlphaFoldDB" id="A0A557S4T9"/>
<comment type="caution">
    <text evidence="2">The sequence shown here is derived from an EMBL/GenBank/DDBJ whole genome shotgun (WGS) entry which is preliminary data.</text>
</comment>
<dbReference type="GO" id="GO:0008168">
    <property type="term" value="F:methyltransferase activity"/>
    <property type="evidence" value="ECO:0007669"/>
    <property type="project" value="UniProtKB-KW"/>
</dbReference>
<sequence length="281" mass="31937">MLNAVIAYLKDFPLPTGKSKIYKLFQRQLAEQGPIWCRYDGDIDFLADLSDRIQRHVLLYGGYRTERRHKNFMINRIQPGQVILDIGGHAGYYTLLFAKYTGNTGQVFSFEPNPSNYAILEKNIQRNGFTNIELRAEIVSDKAGQTSLYLPDSDNTGNGSVYASSDTAFGQIEVQAINPDQFFQEKGIAKIDLIKIDVEGHEENVLRGLTHYLSLPADQAPEVFVEVNELTLQRAGKSPREIFQTMWDLDYTAYRITDQGDIDRSDIPFCDNLVYFRKNAG</sequence>
<dbReference type="NCBIfam" id="TIGR01444">
    <property type="entry name" value="fkbM_fam"/>
    <property type="match status" value="1"/>
</dbReference>
<dbReference type="InterPro" id="IPR006342">
    <property type="entry name" value="FkbM_mtfrase"/>
</dbReference>
<feature type="domain" description="Methyltransferase FkbM" evidence="1">
    <location>
        <begin position="85"/>
        <end position="251"/>
    </location>
</feature>
<dbReference type="EMBL" id="VMNH01000016">
    <property type="protein sequence ID" value="TVO72415.1"/>
    <property type="molecule type" value="Genomic_DNA"/>
</dbReference>
<evidence type="ECO:0000313" key="3">
    <source>
        <dbReference type="Proteomes" id="UP000316649"/>
    </source>
</evidence>
<dbReference type="GO" id="GO:0032259">
    <property type="term" value="P:methylation"/>
    <property type="evidence" value="ECO:0007669"/>
    <property type="project" value="UniProtKB-KW"/>
</dbReference>
<dbReference type="Pfam" id="PF05050">
    <property type="entry name" value="Methyltransf_21"/>
    <property type="match status" value="1"/>
</dbReference>
<reference evidence="2 3" key="1">
    <citation type="submission" date="2019-07" db="EMBL/GenBank/DDBJ databases">
        <title>The pathways for chlorine oxyanion respiration interact through the shared metabolite chlorate.</title>
        <authorList>
            <person name="Barnum T.P."/>
            <person name="Cheng Y."/>
            <person name="Hill K.A."/>
            <person name="Lucas L.N."/>
            <person name="Carlson H.K."/>
            <person name="Coates J.D."/>
        </authorList>
    </citation>
    <scope>NUCLEOTIDE SEQUENCE [LARGE SCALE GENOMIC DNA]</scope>
    <source>
        <strain evidence="2 3">BK-1</strain>
    </source>
</reference>
<dbReference type="InterPro" id="IPR052514">
    <property type="entry name" value="SAM-dependent_MTase"/>
</dbReference>
<organism evidence="2 3">
    <name type="scientific">Sedimenticola selenatireducens</name>
    <dbReference type="NCBI Taxonomy" id="191960"/>
    <lineage>
        <taxon>Bacteria</taxon>
        <taxon>Pseudomonadati</taxon>
        <taxon>Pseudomonadota</taxon>
        <taxon>Gammaproteobacteria</taxon>
        <taxon>Chromatiales</taxon>
        <taxon>Sedimenticolaceae</taxon>
        <taxon>Sedimenticola</taxon>
    </lineage>
</organism>
<proteinExistence type="predicted"/>
<dbReference type="Proteomes" id="UP000316649">
    <property type="component" value="Unassembled WGS sequence"/>
</dbReference>
<name>A0A557S4T9_9GAMM</name>
<dbReference type="OrthoDB" id="663022at2"/>
<accession>A0A557S4T9</accession>
<gene>
    <name evidence="2" type="ORF">FHP88_12520</name>
</gene>
<dbReference type="CDD" id="cd02440">
    <property type="entry name" value="AdoMet_MTases"/>
    <property type="match status" value="1"/>
</dbReference>
<keyword evidence="2" id="KW-0489">Methyltransferase</keyword>
<dbReference type="PANTHER" id="PTHR34203">
    <property type="entry name" value="METHYLTRANSFERASE, FKBM FAMILY PROTEIN"/>
    <property type="match status" value="1"/>
</dbReference>
<keyword evidence="3" id="KW-1185">Reference proteome</keyword>
<keyword evidence="2" id="KW-0808">Transferase</keyword>
<dbReference type="PANTHER" id="PTHR34203:SF15">
    <property type="entry name" value="SLL1173 PROTEIN"/>
    <property type="match status" value="1"/>
</dbReference>
<evidence type="ECO:0000259" key="1">
    <source>
        <dbReference type="Pfam" id="PF05050"/>
    </source>
</evidence>
<dbReference type="Gene3D" id="3.40.50.150">
    <property type="entry name" value="Vaccinia Virus protein VP39"/>
    <property type="match status" value="1"/>
</dbReference>
<protein>
    <submittedName>
        <fullName evidence="2">FkbM family methyltransferase</fullName>
    </submittedName>
</protein>
<evidence type="ECO:0000313" key="2">
    <source>
        <dbReference type="EMBL" id="TVO72415.1"/>
    </source>
</evidence>
<dbReference type="RefSeq" id="WP_144359419.1">
    <property type="nucleotide sequence ID" value="NZ_VMNH01000016.1"/>
</dbReference>
<dbReference type="InterPro" id="IPR029063">
    <property type="entry name" value="SAM-dependent_MTases_sf"/>
</dbReference>
<dbReference type="SUPFAM" id="SSF53335">
    <property type="entry name" value="S-adenosyl-L-methionine-dependent methyltransferases"/>
    <property type="match status" value="1"/>
</dbReference>